<dbReference type="InParanoid" id="A0A0C3AW00"/>
<dbReference type="HOGENOM" id="CLU_2442172_0_0_1"/>
<organism evidence="1 2">
    <name type="scientific">Scleroderma citrinum Foug A</name>
    <dbReference type="NCBI Taxonomy" id="1036808"/>
    <lineage>
        <taxon>Eukaryota</taxon>
        <taxon>Fungi</taxon>
        <taxon>Dikarya</taxon>
        <taxon>Basidiomycota</taxon>
        <taxon>Agaricomycotina</taxon>
        <taxon>Agaricomycetes</taxon>
        <taxon>Agaricomycetidae</taxon>
        <taxon>Boletales</taxon>
        <taxon>Sclerodermatineae</taxon>
        <taxon>Sclerodermataceae</taxon>
        <taxon>Scleroderma</taxon>
    </lineage>
</organism>
<keyword evidence="2" id="KW-1185">Reference proteome</keyword>
<sequence length="90" mass="10175">MKCLMSYYYRALSYFLFPYSFISSTTHVPSVLHPPVSPPLDFFCFSCTSLTLPHCTCITARNPHTLYSCSCLSYYSPMGIIISPVSRSLI</sequence>
<dbReference type="EMBL" id="KN822007">
    <property type="protein sequence ID" value="KIM69102.1"/>
    <property type="molecule type" value="Genomic_DNA"/>
</dbReference>
<dbReference type="Proteomes" id="UP000053989">
    <property type="component" value="Unassembled WGS sequence"/>
</dbReference>
<evidence type="ECO:0000313" key="1">
    <source>
        <dbReference type="EMBL" id="KIM69102.1"/>
    </source>
</evidence>
<evidence type="ECO:0000313" key="2">
    <source>
        <dbReference type="Proteomes" id="UP000053989"/>
    </source>
</evidence>
<name>A0A0C3AW00_9AGAM</name>
<protein>
    <submittedName>
        <fullName evidence="1">Uncharacterized protein</fullName>
    </submittedName>
</protein>
<reference evidence="2" key="2">
    <citation type="submission" date="2015-01" db="EMBL/GenBank/DDBJ databases">
        <title>Evolutionary Origins and Diversification of the Mycorrhizal Mutualists.</title>
        <authorList>
            <consortium name="DOE Joint Genome Institute"/>
            <consortium name="Mycorrhizal Genomics Consortium"/>
            <person name="Kohler A."/>
            <person name="Kuo A."/>
            <person name="Nagy L.G."/>
            <person name="Floudas D."/>
            <person name="Copeland A."/>
            <person name="Barry K.W."/>
            <person name="Cichocki N."/>
            <person name="Veneault-Fourrey C."/>
            <person name="LaButti K."/>
            <person name="Lindquist E.A."/>
            <person name="Lipzen A."/>
            <person name="Lundell T."/>
            <person name="Morin E."/>
            <person name="Murat C."/>
            <person name="Riley R."/>
            <person name="Ohm R."/>
            <person name="Sun H."/>
            <person name="Tunlid A."/>
            <person name="Henrissat B."/>
            <person name="Grigoriev I.V."/>
            <person name="Hibbett D.S."/>
            <person name="Martin F."/>
        </authorList>
    </citation>
    <scope>NUCLEOTIDE SEQUENCE [LARGE SCALE GENOMIC DNA]</scope>
    <source>
        <strain evidence="2">Foug A</strain>
    </source>
</reference>
<accession>A0A0C3AW00</accession>
<dbReference type="AlphaFoldDB" id="A0A0C3AW00"/>
<gene>
    <name evidence="1" type="ORF">SCLCIDRAFT_820461</name>
</gene>
<proteinExistence type="predicted"/>
<reference evidence="1 2" key="1">
    <citation type="submission" date="2014-04" db="EMBL/GenBank/DDBJ databases">
        <authorList>
            <consortium name="DOE Joint Genome Institute"/>
            <person name="Kuo A."/>
            <person name="Kohler A."/>
            <person name="Nagy L.G."/>
            <person name="Floudas D."/>
            <person name="Copeland A."/>
            <person name="Barry K.W."/>
            <person name="Cichocki N."/>
            <person name="Veneault-Fourrey C."/>
            <person name="LaButti K."/>
            <person name="Lindquist E.A."/>
            <person name="Lipzen A."/>
            <person name="Lundell T."/>
            <person name="Morin E."/>
            <person name="Murat C."/>
            <person name="Sun H."/>
            <person name="Tunlid A."/>
            <person name="Henrissat B."/>
            <person name="Grigoriev I.V."/>
            <person name="Hibbett D.S."/>
            <person name="Martin F."/>
            <person name="Nordberg H.P."/>
            <person name="Cantor M.N."/>
            <person name="Hua S.X."/>
        </authorList>
    </citation>
    <scope>NUCLEOTIDE SEQUENCE [LARGE SCALE GENOMIC DNA]</scope>
    <source>
        <strain evidence="1 2">Foug A</strain>
    </source>
</reference>